<comment type="caution">
    <text evidence="9">The sequence shown here is derived from an EMBL/GenBank/DDBJ whole genome shotgun (WGS) entry which is preliminary data.</text>
</comment>
<evidence type="ECO:0000256" key="3">
    <source>
        <dbReference type="ARBA" id="ARBA00022622"/>
    </source>
</evidence>
<dbReference type="Pfam" id="PF00913">
    <property type="entry name" value="Trypan_glycop"/>
    <property type="match status" value="1"/>
</dbReference>
<evidence type="ECO:0000256" key="2">
    <source>
        <dbReference type="ARBA" id="ARBA00022475"/>
    </source>
</evidence>
<keyword evidence="2" id="KW-1003">Cell membrane</keyword>
<dbReference type="GO" id="GO:0005886">
    <property type="term" value="C:plasma membrane"/>
    <property type="evidence" value="ECO:0007669"/>
    <property type="project" value="UniProtKB-SubCell"/>
</dbReference>
<name>A0A1G4I7F6_TRYEQ</name>
<dbReference type="AlphaFoldDB" id="A0A1G4I7F6"/>
<dbReference type="VEuPathDB" id="TriTrypDB:TEOVI_000048300"/>
<evidence type="ECO:0000256" key="6">
    <source>
        <dbReference type="ARBA" id="ARBA00023288"/>
    </source>
</evidence>
<dbReference type="GeneID" id="92374423"/>
<gene>
    <name evidence="9" type="ORF">TEOVI_000048300</name>
</gene>
<evidence type="ECO:0000259" key="8">
    <source>
        <dbReference type="Pfam" id="PF00913"/>
    </source>
</evidence>
<dbReference type="InterPro" id="IPR001812">
    <property type="entry name" value="Trypano_VSG_A_N_dom"/>
</dbReference>
<dbReference type="SUPFAM" id="SSF58087">
    <property type="entry name" value="Variant surface glycoprotein (N-terminal domain)"/>
    <property type="match status" value="1"/>
</dbReference>
<evidence type="ECO:0000256" key="5">
    <source>
        <dbReference type="ARBA" id="ARBA00023180"/>
    </source>
</evidence>
<feature type="domain" description="Trypanosome variant surface glycoprotein A-type N-terminal" evidence="8">
    <location>
        <begin position="29"/>
        <end position="386"/>
    </location>
</feature>
<evidence type="ECO:0000313" key="9">
    <source>
        <dbReference type="EMBL" id="SCU67905.1"/>
    </source>
</evidence>
<dbReference type="Gene3D" id="1.10.470.10">
    <property type="entry name" value="Variant Surface Glycoprotein, subunit A, domain 2"/>
    <property type="match status" value="1"/>
</dbReference>
<keyword evidence="5" id="KW-0325">Glycoprotein</keyword>
<dbReference type="RefSeq" id="XP_067079160.1">
    <property type="nucleotide sequence ID" value="XM_067223059.1"/>
</dbReference>
<proteinExistence type="predicted"/>
<comment type="subcellular location">
    <subcellularLocation>
        <location evidence="1">Cell membrane</location>
        <topology evidence="1">Lipid-anchor</topology>
        <topology evidence="1">GPI-anchor</topology>
    </subcellularLocation>
</comment>
<reference evidence="9" key="1">
    <citation type="submission" date="2016-09" db="EMBL/GenBank/DDBJ databases">
        <authorList>
            <person name="Hebert L."/>
            <person name="Moumen B."/>
        </authorList>
    </citation>
    <scope>NUCLEOTIDE SEQUENCE [LARGE SCALE GENOMIC DNA]</scope>
    <source>
        <strain evidence="9">OVI</strain>
    </source>
</reference>
<keyword evidence="3" id="KW-0336">GPI-anchor</keyword>
<evidence type="ECO:0000256" key="4">
    <source>
        <dbReference type="ARBA" id="ARBA00023136"/>
    </source>
</evidence>
<feature type="region of interest" description="Disordered" evidence="7">
    <location>
        <begin position="165"/>
        <end position="185"/>
    </location>
</feature>
<keyword evidence="4" id="KW-0472">Membrane</keyword>
<evidence type="ECO:0000256" key="1">
    <source>
        <dbReference type="ARBA" id="ARBA00004609"/>
    </source>
</evidence>
<keyword evidence="6" id="KW-0449">Lipoprotein</keyword>
<evidence type="ECO:0000256" key="7">
    <source>
        <dbReference type="SAM" id="MobiDB-lite"/>
    </source>
</evidence>
<evidence type="ECO:0000313" key="10">
    <source>
        <dbReference type="Proteomes" id="UP000195570"/>
    </source>
</evidence>
<dbReference type="EMBL" id="CZPT02000843">
    <property type="protein sequence ID" value="SCU67905.1"/>
    <property type="molecule type" value="Genomic_DNA"/>
</dbReference>
<dbReference type="GO" id="GO:0098552">
    <property type="term" value="C:side of membrane"/>
    <property type="evidence" value="ECO:0007669"/>
    <property type="project" value="UniProtKB-KW"/>
</dbReference>
<dbReference type="Proteomes" id="UP000195570">
    <property type="component" value="Unassembled WGS sequence"/>
</dbReference>
<protein>
    <recommendedName>
        <fullName evidence="8">Trypanosome variant surface glycoprotein A-type N-terminal domain-containing protein</fullName>
    </recommendedName>
</protein>
<sequence length="405" mass="43090">MDKRAWLIAFLCVEVREAHSFLPNQKQMTSACHVKTQLEAIALALAEVVKTQQAEIRSARIIEAKLSLAAATSKGDQELAFAAIGSSTAAKIATAQSALDRATNQIQDGVAAAEQLAGAADVVADIEKLTIKVMPDTTLAGTAIDTDGKMHIRFTAVGAAKSTCDDPDNAVPPASAHPSPDTGNNIIEFRHLSSRSTTGSDEKIAVLCGNSGATNDCAAVADTAVTNIQLTQGNPFSASQTKFKTDKATNTAYKAEKAKPNDNIPSQDFVKIRLAKILEAAKKYKTLTFKAATIESSTTATSKETRETLLVATQPGARRSQLAEHQQKLDQLTTKLFGESGSDVKKKIWTQLDALPIQQEAALDGNLTTLGKLDTLVKIHTATAFYLARRASEITTAAQAKKEPE</sequence>
<organism evidence="9 10">
    <name type="scientific">Trypanosoma equiperdum</name>
    <dbReference type="NCBI Taxonomy" id="5694"/>
    <lineage>
        <taxon>Eukaryota</taxon>
        <taxon>Discoba</taxon>
        <taxon>Euglenozoa</taxon>
        <taxon>Kinetoplastea</taxon>
        <taxon>Metakinetoplastina</taxon>
        <taxon>Trypanosomatida</taxon>
        <taxon>Trypanosomatidae</taxon>
        <taxon>Trypanosoma</taxon>
    </lineage>
</organism>
<keyword evidence="10" id="KW-1185">Reference proteome</keyword>
<dbReference type="GO" id="GO:0042783">
    <property type="term" value="P:symbiont-mediated evasion of host immune response"/>
    <property type="evidence" value="ECO:0007669"/>
    <property type="project" value="InterPro"/>
</dbReference>
<accession>A0A1G4I7F6</accession>